<dbReference type="AlphaFoldDB" id="A0A8T8C347"/>
<sequence length="128" mass="15257">MPLRSQNLHIHTDEKEPEIRAAAECVEMERRDIEQLNIDLMGMFGWWVDIAEQLDCDGLQSQYLRLYRVSRADQPSSKKTYIGPMPIDMPDFAIKNAGWLCRDYYFIGYKQGRRDEGRFRRRIQKGRR</sequence>
<proteinExistence type="predicted"/>
<accession>A0A8T8C347</accession>
<dbReference type="Proteomes" id="UP000003811">
    <property type="component" value="Chromosome"/>
</dbReference>
<dbReference type="RefSeq" id="WP_042913157.1">
    <property type="nucleotide sequence ID" value="NZ_CP047260.1"/>
</dbReference>
<dbReference type="EMBL" id="CP047260">
    <property type="protein sequence ID" value="QHE97948.1"/>
    <property type="molecule type" value="Genomic_DNA"/>
</dbReference>
<protein>
    <submittedName>
        <fullName evidence="1">Uncharacterized protein</fullName>
    </submittedName>
</protein>
<organism evidence="1 2">
    <name type="scientific">Pseudomonas syringae pv. maculicola str. ES4326</name>
    <dbReference type="NCBI Taxonomy" id="629265"/>
    <lineage>
        <taxon>Bacteria</taxon>
        <taxon>Pseudomonadati</taxon>
        <taxon>Pseudomonadota</taxon>
        <taxon>Gammaproteobacteria</taxon>
        <taxon>Pseudomonadales</taxon>
        <taxon>Pseudomonadaceae</taxon>
        <taxon>Pseudomonas</taxon>
    </lineage>
</organism>
<reference evidence="1 2" key="1">
    <citation type="journal article" date="2011" name="PLoS Pathog.">
        <title>Dynamic evolution of pathogenicity revealed by sequencing and comparative genomics of 19 Pseudomonas syringae isolates.</title>
        <authorList>
            <person name="Baltrus D.A."/>
            <person name="Nishimura M.T."/>
            <person name="Romanchuk A."/>
            <person name="Chang J.H."/>
            <person name="Mukhtar M.S."/>
            <person name="Cherkis K."/>
            <person name="Roach J."/>
            <person name="Grant S.R."/>
            <person name="Jones C.D."/>
            <person name="Dangl J.L."/>
        </authorList>
    </citation>
    <scope>NUCLEOTIDE SEQUENCE [LARGE SCALE GENOMIC DNA]</scope>
    <source>
        <strain evidence="1 2">ES4326</strain>
    </source>
</reference>
<gene>
    <name evidence="1" type="ORF">PMA4326_015950</name>
</gene>
<evidence type="ECO:0000313" key="2">
    <source>
        <dbReference type="Proteomes" id="UP000003811"/>
    </source>
</evidence>
<evidence type="ECO:0000313" key="1">
    <source>
        <dbReference type="EMBL" id="QHE97948.1"/>
    </source>
</evidence>
<name>A0A8T8C347_PSEYM</name>